<dbReference type="PROSITE" id="PS51462">
    <property type="entry name" value="NUDIX"/>
    <property type="match status" value="1"/>
</dbReference>
<feature type="domain" description="Nudix hydrolase" evidence="8">
    <location>
        <begin position="28"/>
        <end position="163"/>
    </location>
</feature>
<evidence type="ECO:0000256" key="5">
    <source>
        <dbReference type="ARBA" id="ARBA00022801"/>
    </source>
</evidence>
<keyword evidence="4" id="KW-0479">Metal-binding</keyword>
<comment type="similarity">
    <text evidence="3">Belongs to the Nudix hydrolase family. PCD1 subfamily.</text>
</comment>
<evidence type="ECO:0000313" key="10">
    <source>
        <dbReference type="Proteomes" id="UP000614272"/>
    </source>
</evidence>
<name>A0ABQ1R1V2_9ALTE</name>
<evidence type="ECO:0000256" key="6">
    <source>
        <dbReference type="ARBA" id="ARBA00022842"/>
    </source>
</evidence>
<evidence type="ECO:0000256" key="2">
    <source>
        <dbReference type="ARBA" id="ARBA00001946"/>
    </source>
</evidence>
<dbReference type="PANTHER" id="PTHR12992:SF11">
    <property type="entry name" value="MITOCHONDRIAL COENZYME A DIPHOSPHATASE NUDT8"/>
    <property type="match status" value="1"/>
</dbReference>
<dbReference type="Proteomes" id="UP000614272">
    <property type="component" value="Unassembled WGS sequence"/>
</dbReference>
<evidence type="ECO:0000256" key="4">
    <source>
        <dbReference type="ARBA" id="ARBA00022723"/>
    </source>
</evidence>
<dbReference type="InterPro" id="IPR000086">
    <property type="entry name" value="NUDIX_hydrolase_dom"/>
</dbReference>
<keyword evidence="6" id="KW-0460">Magnesium</keyword>
<evidence type="ECO:0000256" key="1">
    <source>
        <dbReference type="ARBA" id="ARBA00001936"/>
    </source>
</evidence>
<keyword evidence="10" id="KW-1185">Reference proteome</keyword>
<dbReference type="NCBIfam" id="NF007980">
    <property type="entry name" value="PRK10707.1"/>
    <property type="match status" value="1"/>
</dbReference>
<dbReference type="CDD" id="cd03426">
    <property type="entry name" value="NUDIX_CoAse_Nudt7"/>
    <property type="match status" value="1"/>
</dbReference>
<dbReference type="InterPro" id="IPR045121">
    <property type="entry name" value="CoAse"/>
</dbReference>
<dbReference type="SUPFAM" id="SSF55811">
    <property type="entry name" value="Nudix"/>
    <property type="match status" value="1"/>
</dbReference>
<evidence type="ECO:0000256" key="3">
    <source>
        <dbReference type="ARBA" id="ARBA00006506"/>
    </source>
</evidence>
<reference evidence="10" key="1">
    <citation type="journal article" date="2019" name="Int. J. Syst. Evol. Microbiol.">
        <title>The Global Catalogue of Microorganisms (GCM) 10K type strain sequencing project: providing services to taxonomists for standard genome sequencing and annotation.</title>
        <authorList>
            <consortium name="The Broad Institute Genomics Platform"/>
            <consortium name="The Broad Institute Genome Sequencing Center for Infectious Disease"/>
            <person name="Wu L."/>
            <person name="Ma J."/>
        </authorList>
    </citation>
    <scope>NUCLEOTIDE SEQUENCE [LARGE SCALE GENOMIC DNA]</scope>
    <source>
        <strain evidence="10">CGMCC 1.12923</strain>
    </source>
</reference>
<dbReference type="InterPro" id="IPR015797">
    <property type="entry name" value="NUDIX_hydrolase-like_dom_sf"/>
</dbReference>
<comment type="cofactor">
    <cofactor evidence="2">
        <name>Mg(2+)</name>
        <dbReference type="ChEBI" id="CHEBI:18420"/>
    </cofactor>
</comment>
<dbReference type="EMBL" id="BMGJ01000002">
    <property type="protein sequence ID" value="GGD55195.1"/>
    <property type="molecule type" value="Genomic_DNA"/>
</dbReference>
<organism evidence="9 10">
    <name type="scientific">Lacimicrobium alkaliphilum</name>
    <dbReference type="NCBI Taxonomy" id="1526571"/>
    <lineage>
        <taxon>Bacteria</taxon>
        <taxon>Pseudomonadati</taxon>
        <taxon>Pseudomonadota</taxon>
        <taxon>Gammaproteobacteria</taxon>
        <taxon>Alteromonadales</taxon>
        <taxon>Alteromonadaceae</taxon>
        <taxon>Lacimicrobium</taxon>
    </lineage>
</organism>
<gene>
    <name evidence="9" type="ORF">GCM10011357_08640</name>
</gene>
<dbReference type="PROSITE" id="PS01293">
    <property type="entry name" value="NUDIX_COA"/>
    <property type="match status" value="1"/>
</dbReference>
<keyword evidence="7" id="KW-0464">Manganese</keyword>
<proteinExistence type="inferred from homology"/>
<comment type="cofactor">
    <cofactor evidence="1">
        <name>Mn(2+)</name>
        <dbReference type="ChEBI" id="CHEBI:29035"/>
    </cofactor>
</comment>
<evidence type="ECO:0000259" key="8">
    <source>
        <dbReference type="PROSITE" id="PS51462"/>
    </source>
</evidence>
<sequence>MNKTQFLRQFYNVRQVSYEPDYPLSKPGYPAAVLMPLINREPMTMLFTRRASHLRHHGGQVSFPGGRMEIHDDSLLKAALRETEEEIGISHDQVEIIGQLGRYRTISGFEVTPYIGIIDPPLDLKRDHNEVASIFEVPLSYLMNKKNHLVHYARRKDGQHPIYFIHWQQQHIWGATAAFVRNLSNHLGE</sequence>
<evidence type="ECO:0000313" key="9">
    <source>
        <dbReference type="EMBL" id="GGD55195.1"/>
    </source>
</evidence>
<dbReference type="Gene3D" id="3.90.79.10">
    <property type="entry name" value="Nucleoside Triphosphate Pyrophosphohydrolase"/>
    <property type="match status" value="1"/>
</dbReference>
<dbReference type="InterPro" id="IPR000059">
    <property type="entry name" value="NUDIX_hydrolase_NudL_CS"/>
</dbReference>
<keyword evidence="5" id="KW-0378">Hydrolase</keyword>
<dbReference type="RefSeq" id="WP_099032965.1">
    <property type="nucleotide sequence ID" value="NZ_BMGJ01000002.1"/>
</dbReference>
<accession>A0ABQ1R1V2</accession>
<dbReference type="Pfam" id="PF00293">
    <property type="entry name" value="NUDIX"/>
    <property type="match status" value="1"/>
</dbReference>
<comment type="caution">
    <text evidence="9">The sequence shown here is derived from an EMBL/GenBank/DDBJ whole genome shotgun (WGS) entry which is preliminary data.</text>
</comment>
<dbReference type="PANTHER" id="PTHR12992">
    <property type="entry name" value="NUDIX HYDROLASE"/>
    <property type="match status" value="1"/>
</dbReference>
<protein>
    <submittedName>
        <fullName evidence="9">Coenzyme A pyrophosphatase</fullName>
    </submittedName>
</protein>
<evidence type="ECO:0000256" key="7">
    <source>
        <dbReference type="ARBA" id="ARBA00023211"/>
    </source>
</evidence>